<comment type="subcellular location">
    <subcellularLocation>
        <location evidence="9">Cell membrane</location>
        <topology evidence="9">Multi-pass membrane protein</topology>
    </subcellularLocation>
    <subcellularLocation>
        <location evidence="1 11">Membrane</location>
        <topology evidence="1 11">Multi-pass membrane protein</topology>
    </subcellularLocation>
</comment>
<dbReference type="EMBL" id="BAABEP010000056">
    <property type="protein sequence ID" value="GAA3752151.1"/>
    <property type="molecule type" value="Genomic_DNA"/>
</dbReference>
<name>A0ABP7G2N8_9ACTN</name>
<evidence type="ECO:0000256" key="8">
    <source>
        <dbReference type="ARBA" id="ARBA00023136"/>
    </source>
</evidence>
<protein>
    <recommendedName>
        <fullName evidence="9 10">Protein translocase subunit SecY</fullName>
    </recommendedName>
</protein>
<feature type="transmembrane region" description="Helical" evidence="9">
    <location>
        <begin position="220"/>
        <end position="240"/>
    </location>
</feature>
<keyword evidence="5 9" id="KW-0653">Protein transport</keyword>
<comment type="caution">
    <text evidence="9">Lacks conserved residue(s) required for the propagation of feature annotation.</text>
</comment>
<dbReference type="PROSITE" id="PS00756">
    <property type="entry name" value="SECY_2"/>
    <property type="match status" value="1"/>
</dbReference>
<dbReference type="Proteomes" id="UP001499884">
    <property type="component" value="Unassembled WGS sequence"/>
</dbReference>
<dbReference type="PRINTS" id="PR00303">
    <property type="entry name" value="SECYTRNLCASE"/>
</dbReference>
<keyword evidence="3 9" id="KW-0813">Transport</keyword>
<keyword evidence="4 9" id="KW-0812">Transmembrane</keyword>
<dbReference type="PROSITE" id="PS00755">
    <property type="entry name" value="SECY_1"/>
    <property type="match status" value="1"/>
</dbReference>
<proteinExistence type="inferred from homology"/>
<keyword evidence="8 9" id="KW-0472">Membrane</keyword>
<sequence length="437" mass="47304">MLTAFARAFRTPDLRKKLLFTLGIIVLYRLGAHIPIPGVSYENVQTCVDAAQKGNSSLFGLVNMFSGGALLQITLFALGIMPYITASIILQLLTVVIPRLEALKKEGQSGQTKITQYTRYLTVALAILQGTGLVATARSGALFQGCPVASDIVPDHSLFMTITMVITMTSGTAMVMWLGELITDRGIGNGMSILMFVSIASGFPGTLWSIKESGSLAGGWINFGGVILIGFVMVGLVVFVEQAQRRIPVQYAKRMIGRRSYGGTSTYIPLKVNQAGVIPVIFASSLLYIPALIAQFSSSTSGWKTWIQDNFVKGDHPYYVTAYFLLIVFFAFFYVAISFNPEEVADNMKKYGGFIPGIRAGRPTAEYLSYVLNRITWPGSLYLGLIALAPTVALASYGGAGNSIGGTSILIIVGVGLETVKQIESQLQQRNYEGFLR</sequence>
<evidence type="ECO:0000313" key="14">
    <source>
        <dbReference type="Proteomes" id="UP001499884"/>
    </source>
</evidence>
<keyword evidence="7 9" id="KW-0811">Translocation</keyword>
<comment type="function">
    <text evidence="9 10">The central subunit of the protein translocation channel SecYEG. Consists of two halves formed by TMs 1-5 and 6-10. These two domains form a lateral gate at the front which open onto the bilayer between TMs 2 and 7, and are clamped together by SecE at the back. The channel is closed by both a pore ring composed of hydrophobic SecY resides and a short helix (helix 2A) on the extracellular side of the membrane which forms a plug. The plug probably moves laterally to allow the channel to open. The ring and the pore may move independently.</text>
</comment>
<evidence type="ECO:0000256" key="11">
    <source>
        <dbReference type="RuleBase" id="RU003484"/>
    </source>
</evidence>
<evidence type="ECO:0000256" key="12">
    <source>
        <dbReference type="RuleBase" id="RU004349"/>
    </source>
</evidence>
<evidence type="ECO:0000256" key="10">
    <source>
        <dbReference type="RuleBase" id="RU000537"/>
    </source>
</evidence>
<accession>A0ABP7G2N8</accession>
<evidence type="ECO:0000256" key="6">
    <source>
        <dbReference type="ARBA" id="ARBA00022989"/>
    </source>
</evidence>
<feature type="transmembrane region" description="Helical" evidence="9">
    <location>
        <begin position="318"/>
        <end position="339"/>
    </location>
</feature>
<evidence type="ECO:0000256" key="7">
    <source>
        <dbReference type="ARBA" id="ARBA00023010"/>
    </source>
</evidence>
<keyword evidence="6 9" id="KW-1133">Transmembrane helix</keyword>
<keyword evidence="14" id="KW-1185">Reference proteome</keyword>
<dbReference type="Pfam" id="PF00344">
    <property type="entry name" value="SecY"/>
    <property type="match status" value="1"/>
</dbReference>
<feature type="transmembrane region" description="Helical" evidence="9">
    <location>
        <begin position="18"/>
        <end position="36"/>
    </location>
</feature>
<comment type="caution">
    <text evidence="13">The sequence shown here is derived from an EMBL/GenBank/DDBJ whole genome shotgun (WGS) entry which is preliminary data.</text>
</comment>
<evidence type="ECO:0000256" key="3">
    <source>
        <dbReference type="ARBA" id="ARBA00022448"/>
    </source>
</evidence>
<reference evidence="14" key="1">
    <citation type="journal article" date="2019" name="Int. J. Syst. Evol. Microbiol.">
        <title>The Global Catalogue of Microorganisms (GCM) 10K type strain sequencing project: providing services to taxonomists for standard genome sequencing and annotation.</title>
        <authorList>
            <consortium name="The Broad Institute Genomics Platform"/>
            <consortium name="The Broad Institute Genome Sequencing Center for Infectious Disease"/>
            <person name="Wu L."/>
            <person name="Ma J."/>
        </authorList>
    </citation>
    <scope>NUCLEOTIDE SEQUENCE [LARGE SCALE GENOMIC DNA]</scope>
    <source>
        <strain evidence="14">JCM 30846</strain>
    </source>
</reference>
<dbReference type="Gene3D" id="1.10.3370.10">
    <property type="entry name" value="SecY subunit domain"/>
    <property type="match status" value="1"/>
</dbReference>
<evidence type="ECO:0000256" key="5">
    <source>
        <dbReference type="ARBA" id="ARBA00022927"/>
    </source>
</evidence>
<dbReference type="InterPro" id="IPR023201">
    <property type="entry name" value="SecY_dom_sf"/>
</dbReference>
<feature type="transmembrane region" description="Helical" evidence="9">
    <location>
        <begin position="190"/>
        <end position="208"/>
    </location>
</feature>
<feature type="transmembrane region" description="Helical" evidence="9">
    <location>
        <begin position="69"/>
        <end position="96"/>
    </location>
</feature>
<dbReference type="RefSeq" id="WP_345653038.1">
    <property type="nucleotide sequence ID" value="NZ_BAABEP010000056.1"/>
</dbReference>
<feature type="transmembrane region" description="Helical" evidence="9">
    <location>
        <begin position="379"/>
        <end position="397"/>
    </location>
</feature>
<keyword evidence="9" id="KW-1003">Cell membrane</keyword>
<organism evidence="13 14">
    <name type="scientific">Streptomyces tremellae</name>
    <dbReference type="NCBI Taxonomy" id="1124239"/>
    <lineage>
        <taxon>Bacteria</taxon>
        <taxon>Bacillati</taxon>
        <taxon>Actinomycetota</taxon>
        <taxon>Actinomycetes</taxon>
        <taxon>Kitasatosporales</taxon>
        <taxon>Streptomycetaceae</taxon>
        <taxon>Streptomyces</taxon>
    </lineage>
</organism>
<evidence type="ECO:0000256" key="4">
    <source>
        <dbReference type="ARBA" id="ARBA00022692"/>
    </source>
</evidence>
<evidence type="ECO:0000313" key="13">
    <source>
        <dbReference type="EMBL" id="GAA3752151.1"/>
    </source>
</evidence>
<evidence type="ECO:0000256" key="2">
    <source>
        <dbReference type="ARBA" id="ARBA00005751"/>
    </source>
</evidence>
<dbReference type="InterPro" id="IPR030659">
    <property type="entry name" value="SecY_CS"/>
</dbReference>
<dbReference type="PIRSF" id="PIRSF004557">
    <property type="entry name" value="SecY"/>
    <property type="match status" value="1"/>
</dbReference>
<dbReference type="InterPro" id="IPR002208">
    <property type="entry name" value="SecY/SEC61-alpha"/>
</dbReference>
<dbReference type="HAMAP" id="MF_01465">
    <property type="entry name" value="SecY"/>
    <property type="match status" value="1"/>
</dbReference>
<feature type="transmembrane region" description="Helical" evidence="9">
    <location>
        <begin position="277"/>
        <end position="298"/>
    </location>
</feature>
<dbReference type="NCBIfam" id="TIGR00967">
    <property type="entry name" value="3a0501s007"/>
    <property type="match status" value="1"/>
</dbReference>
<feature type="transmembrane region" description="Helical" evidence="9">
    <location>
        <begin position="117"/>
        <end position="137"/>
    </location>
</feature>
<dbReference type="PANTHER" id="PTHR10906">
    <property type="entry name" value="SECY/SEC61-ALPHA FAMILY MEMBER"/>
    <property type="match status" value="1"/>
</dbReference>
<comment type="subunit">
    <text evidence="9">Component of the Sec protein translocase complex. Heterotrimer consisting of SecY, SecE and SecG subunits. The heterotrimers can form oligomers, although 1 heterotrimer is thought to be able to translocate proteins. Interacts with the ribosome. Interacts with SecDF, and other proteins may be involved. Interacts with SecA.</text>
</comment>
<dbReference type="SUPFAM" id="SSF103491">
    <property type="entry name" value="Preprotein translocase SecY subunit"/>
    <property type="match status" value="1"/>
</dbReference>
<gene>
    <name evidence="9 13" type="primary">secY</name>
    <name evidence="13" type="ORF">GCM10023082_54900</name>
</gene>
<comment type="similarity">
    <text evidence="2 9 12">Belongs to the SecY/SEC61-alpha family.</text>
</comment>
<dbReference type="InterPro" id="IPR026593">
    <property type="entry name" value="SecY"/>
</dbReference>
<feature type="transmembrane region" description="Helical" evidence="9">
    <location>
        <begin position="157"/>
        <end position="178"/>
    </location>
</feature>
<evidence type="ECO:0000256" key="1">
    <source>
        <dbReference type="ARBA" id="ARBA00004141"/>
    </source>
</evidence>
<evidence type="ECO:0000256" key="9">
    <source>
        <dbReference type="HAMAP-Rule" id="MF_01465"/>
    </source>
</evidence>